<comment type="subcellular location">
    <subcellularLocation>
        <location evidence="1">Virion</location>
    </subcellularLocation>
</comment>
<evidence type="ECO:0000256" key="1">
    <source>
        <dbReference type="ARBA" id="ARBA00004328"/>
    </source>
</evidence>
<dbReference type="Gene3D" id="3.30.2320.10">
    <property type="entry name" value="hypothetical protein PF0899 domain"/>
    <property type="match status" value="1"/>
</dbReference>
<dbReference type="EMBL" id="JACHDS010000001">
    <property type="protein sequence ID" value="MBB6172183.1"/>
    <property type="molecule type" value="Genomic_DNA"/>
</dbReference>
<organism evidence="4 5">
    <name type="scientific">Nocardiopsis mwathae</name>
    <dbReference type="NCBI Taxonomy" id="1472723"/>
    <lineage>
        <taxon>Bacteria</taxon>
        <taxon>Bacillati</taxon>
        <taxon>Actinomycetota</taxon>
        <taxon>Actinomycetes</taxon>
        <taxon>Streptosporangiales</taxon>
        <taxon>Nocardiopsidaceae</taxon>
        <taxon>Nocardiopsis</taxon>
    </lineage>
</organism>
<keyword evidence="5" id="KW-1185">Reference proteome</keyword>
<dbReference type="Pfam" id="PF05065">
    <property type="entry name" value="Phage_capsid"/>
    <property type="match status" value="1"/>
</dbReference>
<accession>A0A7W9YHF3</accession>
<evidence type="ECO:0000256" key="2">
    <source>
        <dbReference type="SAM" id="MobiDB-lite"/>
    </source>
</evidence>
<gene>
    <name evidence="4" type="ORF">HNR23_002243</name>
</gene>
<dbReference type="NCBIfam" id="TIGR01554">
    <property type="entry name" value="major_cap_HK97"/>
    <property type="match status" value="1"/>
</dbReference>
<feature type="region of interest" description="Disordered" evidence="2">
    <location>
        <begin position="207"/>
        <end position="228"/>
    </location>
</feature>
<dbReference type="AlphaFoldDB" id="A0A7W9YHF3"/>
<dbReference type="Gene3D" id="3.30.2400.10">
    <property type="entry name" value="Major capsid protein gp5"/>
    <property type="match status" value="1"/>
</dbReference>
<evidence type="ECO:0000313" key="5">
    <source>
        <dbReference type="Proteomes" id="UP000546642"/>
    </source>
</evidence>
<feature type="domain" description="Phage capsid-like C-terminal" evidence="3">
    <location>
        <begin position="169"/>
        <end position="438"/>
    </location>
</feature>
<protein>
    <submittedName>
        <fullName evidence="4">HK97 family phage major capsid protein</fullName>
    </submittedName>
</protein>
<evidence type="ECO:0000313" key="4">
    <source>
        <dbReference type="EMBL" id="MBB6172183.1"/>
    </source>
</evidence>
<name>A0A7W9YHF3_9ACTN</name>
<evidence type="ECO:0000259" key="3">
    <source>
        <dbReference type="Pfam" id="PF05065"/>
    </source>
</evidence>
<dbReference type="RefSeq" id="WP_184075518.1">
    <property type="nucleotide sequence ID" value="NZ_JACHDS010000001.1"/>
</dbReference>
<proteinExistence type="predicted"/>
<comment type="caution">
    <text evidence="4">The sequence shown here is derived from an EMBL/GenBank/DDBJ whole genome shotgun (WGS) entry which is preliminary data.</text>
</comment>
<reference evidence="4 5" key="1">
    <citation type="submission" date="2020-08" db="EMBL/GenBank/DDBJ databases">
        <title>Sequencing the genomes of 1000 actinobacteria strains.</title>
        <authorList>
            <person name="Klenk H.-P."/>
        </authorList>
    </citation>
    <scope>NUCLEOTIDE SEQUENCE [LARGE SCALE GENOMIC DNA]</scope>
    <source>
        <strain evidence="4 5">DSM 46659</strain>
    </source>
</reference>
<dbReference type="InterPro" id="IPR054612">
    <property type="entry name" value="Phage_capsid-like_C"/>
</dbReference>
<dbReference type="InterPro" id="IPR024455">
    <property type="entry name" value="Phage_capsid"/>
</dbReference>
<feature type="region of interest" description="Disordered" evidence="2">
    <location>
        <begin position="72"/>
        <end position="99"/>
    </location>
</feature>
<sequence length="441" mass="47351">MAHTHTLDDLEGQLKASLKAASDIADAAEHAGRDMTEDERAAAHQHLAKARDVAQQVKARRGDNALREAIKDLEGVGYSPSNGGQRPPRGGKSADLGGKSLGEHFVDSAEFQEMLASKSGAHFGTQQRINSRPVGYKDLLLTGSDRSSAGGFVRPDYRGLQLGLDPFMRPLTMRELVASATTTSDTVEYTYIDAVSLNARFVAESQQVETPKEAGPNTGVKPLSGFTTRQSSTGVKTIAHWFAMTRRAISDAAQVRTLVDALLRYGLEDEIDRQIISGDDSGSENLRGIANTDGVQVLNVDPGKGDPVRSNIEAIRRAKTMARLGARARANGIVGNPLDLEAMDLIKDNEGRYVLGGPVAAGGTGTLWNLPVVENEAVPQGQLFVGDWQKAILYDREDASITVTDSHADFFVRNMVAILAECRVAFAVIQPSAFVKVELAA</sequence>
<dbReference type="SUPFAM" id="SSF56563">
    <property type="entry name" value="Major capsid protein gp5"/>
    <property type="match status" value="1"/>
</dbReference>
<dbReference type="Proteomes" id="UP000546642">
    <property type="component" value="Unassembled WGS sequence"/>
</dbReference>